<dbReference type="GO" id="GO:0004792">
    <property type="term" value="F:thiosulfate-cyanide sulfurtransferase activity"/>
    <property type="evidence" value="ECO:0007669"/>
    <property type="project" value="InterPro"/>
</dbReference>
<dbReference type="PROSITE" id="PS51186">
    <property type="entry name" value="GNAT"/>
    <property type="match status" value="1"/>
</dbReference>
<dbReference type="PANTHER" id="PTHR47237:SF2">
    <property type="entry name" value="BLL4206 PROTEIN"/>
    <property type="match status" value="1"/>
</dbReference>
<dbReference type="InterPro" id="IPR041496">
    <property type="entry name" value="YitH/HolE_GNAT"/>
</dbReference>
<gene>
    <name evidence="2" type="ORF">EJ903_14665</name>
</gene>
<evidence type="ECO:0000313" key="2">
    <source>
        <dbReference type="EMBL" id="RTR18877.1"/>
    </source>
</evidence>
<reference evidence="2 3" key="1">
    <citation type="submission" date="2018-12" db="EMBL/GenBank/DDBJ databases">
        <authorList>
            <person name="Yang Y."/>
        </authorList>
    </citation>
    <scope>NUCLEOTIDE SEQUENCE [LARGE SCALE GENOMIC DNA]</scope>
    <source>
        <strain evidence="2 3">L-25-5w-1</strain>
    </source>
</reference>
<dbReference type="AlphaFoldDB" id="A0A431VFE9"/>
<name>A0A431VFE9_9PROT</name>
<accession>A0A431VFE9</accession>
<dbReference type="InterPro" id="IPR000182">
    <property type="entry name" value="GNAT_dom"/>
</dbReference>
<keyword evidence="3" id="KW-1185">Reference proteome</keyword>
<dbReference type="Gene3D" id="3.40.630.30">
    <property type="match status" value="1"/>
</dbReference>
<dbReference type="SUPFAM" id="SSF55729">
    <property type="entry name" value="Acyl-CoA N-acyltransferases (Nat)"/>
    <property type="match status" value="1"/>
</dbReference>
<evidence type="ECO:0000259" key="1">
    <source>
        <dbReference type="PROSITE" id="PS51186"/>
    </source>
</evidence>
<dbReference type="CDD" id="cd04301">
    <property type="entry name" value="NAT_SF"/>
    <property type="match status" value="1"/>
</dbReference>
<evidence type="ECO:0000313" key="3">
    <source>
        <dbReference type="Proteomes" id="UP000277007"/>
    </source>
</evidence>
<keyword evidence="2" id="KW-0808">Transferase</keyword>
<dbReference type="EMBL" id="RXMA01000013">
    <property type="protein sequence ID" value="RTR18877.1"/>
    <property type="molecule type" value="Genomic_DNA"/>
</dbReference>
<organism evidence="2 3">
    <name type="scientific">Azospirillum griseum</name>
    <dbReference type="NCBI Taxonomy" id="2496639"/>
    <lineage>
        <taxon>Bacteria</taxon>
        <taxon>Pseudomonadati</taxon>
        <taxon>Pseudomonadota</taxon>
        <taxon>Alphaproteobacteria</taxon>
        <taxon>Rhodospirillales</taxon>
        <taxon>Azospirillaceae</taxon>
        <taxon>Azospirillum</taxon>
    </lineage>
</organism>
<dbReference type="PROSITE" id="PS00380">
    <property type="entry name" value="RHODANESE_1"/>
    <property type="match status" value="1"/>
</dbReference>
<dbReference type="InterPro" id="IPR016181">
    <property type="entry name" value="Acyl_CoA_acyltransferase"/>
</dbReference>
<dbReference type="InterPro" id="IPR052729">
    <property type="entry name" value="Acyl/Acetyltrans_Enzymes"/>
</dbReference>
<comment type="caution">
    <text evidence="2">The sequence shown here is derived from an EMBL/GenBank/DDBJ whole genome shotgun (WGS) entry which is preliminary data.</text>
</comment>
<dbReference type="Pfam" id="PF13508">
    <property type="entry name" value="Acetyltransf_7"/>
    <property type="match status" value="1"/>
</dbReference>
<dbReference type="InterPro" id="IPR001307">
    <property type="entry name" value="Thiosulphate_STrfase_CS"/>
</dbReference>
<dbReference type="Proteomes" id="UP000277007">
    <property type="component" value="Unassembled WGS sequence"/>
</dbReference>
<dbReference type="RefSeq" id="WP_126616713.1">
    <property type="nucleotide sequence ID" value="NZ_JBHUCY010000038.1"/>
</dbReference>
<proteinExistence type="predicted"/>
<dbReference type="OrthoDB" id="8453373at2"/>
<dbReference type="Gene3D" id="3.40.630.90">
    <property type="match status" value="1"/>
</dbReference>
<protein>
    <submittedName>
        <fullName evidence="2">N-acetyltransferase</fullName>
    </submittedName>
</protein>
<feature type="domain" description="N-acetyltransferase" evidence="1">
    <location>
        <begin position="11"/>
        <end position="159"/>
    </location>
</feature>
<dbReference type="Pfam" id="PF18014">
    <property type="entry name" value="Acetyltransf_18"/>
    <property type="match status" value="1"/>
</dbReference>
<sequence>MSTQSVDSVTFDCLAFEPTHLPGAVALSQQAQWPHRLADWALALSLSQGVVAVDAPGPDGARRVVGTALMTPYGDGAATINMVIVDESMRGRGLGRRLMDDVMALAGARPLRLIATREGLPLYEKLGFREVGTVVQHQGPVGSVPQPGAEDVALADPAEQPALIATSLTALDRQAFGADRSTLFARFAEVARFALLRRNGAVVGFAALRAFGRGKVIGPVVAPDADGAKALIAFFLAAHPGDFLRVDTTADTGLGPWLADCGLRHVGGGIAMRRPAPLPAPTDTTATPVMTYALASQALG</sequence>
<dbReference type="PANTHER" id="PTHR47237">
    <property type="entry name" value="SLL0310 PROTEIN"/>
    <property type="match status" value="1"/>
</dbReference>
<dbReference type="GO" id="GO:0016747">
    <property type="term" value="F:acyltransferase activity, transferring groups other than amino-acyl groups"/>
    <property type="evidence" value="ECO:0007669"/>
    <property type="project" value="InterPro"/>
</dbReference>